<dbReference type="HOGENOM" id="CLU_000445_44_2_14"/>
<dbReference type="InterPro" id="IPR029062">
    <property type="entry name" value="Class_I_gatase-like"/>
</dbReference>
<keyword evidence="3" id="KW-1185">Reference proteome</keyword>
<name>C5J6I5_MESCH</name>
<dbReference type="Proteomes" id="UP000001491">
    <property type="component" value="Chromosome"/>
</dbReference>
<sequence>MDDFQDIELVTFIALVQKANIFQQIDYFNPESKNVFGQFGLAQIRTKNKVNLQDYNSIFIPGGKGARRLRNDVISLEIIKHFFEKAKNVFAICDAPNALFENNILKQAFSSYPIDDLPKTTLRNENTITISDYIITARNANSAAQLAYEVIKKLASKKLADQILKHHSA</sequence>
<proteinExistence type="predicted"/>
<dbReference type="AlphaFoldDB" id="C5J6I5"/>
<dbReference type="EMBL" id="FM864216">
    <property type="protein sequence ID" value="CAT05077.1"/>
    <property type="molecule type" value="Genomic_DNA"/>
</dbReference>
<dbReference type="SUPFAM" id="SSF52317">
    <property type="entry name" value="Class I glutamine amidotransferase-like"/>
    <property type="match status" value="1"/>
</dbReference>
<accession>C5J6I5</accession>
<evidence type="ECO:0000259" key="1">
    <source>
        <dbReference type="Pfam" id="PF01965"/>
    </source>
</evidence>
<evidence type="ECO:0000313" key="2">
    <source>
        <dbReference type="EMBL" id="CAT05077.1"/>
    </source>
</evidence>
<evidence type="ECO:0000313" key="3">
    <source>
        <dbReference type="Proteomes" id="UP000001491"/>
    </source>
</evidence>
<dbReference type="GO" id="GO:0005737">
    <property type="term" value="C:cytoplasm"/>
    <property type="evidence" value="ECO:0007669"/>
    <property type="project" value="TreeGrafter"/>
</dbReference>
<dbReference type="Pfam" id="PF01965">
    <property type="entry name" value="DJ-1_PfpI"/>
    <property type="match status" value="1"/>
</dbReference>
<dbReference type="KEGG" id="mco:MCJ_003890"/>
<dbReference type="InterPro" id="IPR002818">
    <property type="entry name" value="DJ-1/PfpI"/>
</dbReference>
<dbReference type="eggNOG" id="COG0693">
    <property type="taxonomic scope" value="Bacteria"/>
</dbReference>
<reference evidence="3" key="1">
    <citation type="journal article" date="2009" name="BMC Bioinformatics">
        <title>The Mycoplasma conjunctivae genome sequencing, annotation and analysis.</title>
        <authorList>
            <person name="Calderon-Copete S.P."/>
            <person name="Wigger G."/>
            <person name="Wunderlin C."/>
            <person name="Schmidheini T."/>
            <person name="Frey J."/>
            <person name="Quail M.A."/>
            <person name="Falquet L."/>
        </authorList>
    </citation>
    <scope>NUCLEOTIDE SEQUENCE [LARGE SCALE GENOMIC DNA]</scope>
    <source>
        <strain evidence="3">ATCC 25834 / NCTC 10147 / HRC/581</strain>
    </source>
</reference>
<dbReference type="Gene3D" id="3.40.50.880">
    <property type="match status" value="1"/>
</dbReference>
<dbReference type="PANTHER" id="PTHR48094">
    <property type="entry name" value="PROTEIN/NUCLEIC ACID DEGLYCASE DJ-1-RELATED"/>
    <property type="match status" value="1"/>
</dbReference>
<dbReference type="PANTHER" id="PTHR48094:SF12">
    <property type="entry name" value="PARKINSON DISEASE PROTEIN 7 HOMOLOG"/>
    <property type="match status" value="1"/>
</dbReference>
<dbReference type="InterPro" id="IPR050325">
    <property type="entry name" value="Prot/Nucl_acid_deglycase"/>
</dbReference>
<protein>
    <submittedName>
        <fullName evidence="2">HYPOTHETICAL Uncharacterized protein MG029</fullName>
    </submittedName>
</protein>
<feature type="domain" description="DJ-1/PfpI" evidence="1">
    <location>
        <begin position="2"/>
        <end position="152"/>
    </location>
</feature>
<gene>
    <name evidence="2" type="ordered locus">MCJ_003890</name>
</gene>
<organism evidence="2 3">
    <name type="scientific">Mesomycoplasma conjunctivae (strain ATCC 25834 / NCTC 10147 / HRC/581)</name>
    <name type="common">Mycoplasma conjunctivae</name>
    <dbReference type="NCBI Taxonomy" id="572263"/>
    <lineage>
        <taxon>Bacteria</taxon>
        <taxon>Bacillati</taxon>
        <taxon>Mycoplasmatota</taxon>
        <taxon>Mycoplasmoidales</taxon>
        <taxon>Metamycoplasmataceae</taxon>
        <taxon>Mesomycoplasma</taxon>
    </lineage>
</organism>